<proteinExistence type="predicted"/>
<dbReference type="PANTHER" id="PTHR10366">
    <property type="entry name" value="NAD DEPENDENT EPIMERASE/DEHYDRATASE"/>
    <property type="match status" value="1"/>
</dbReference>
<dbReference type="EMBL" id="CAXIPR030001030">
    <property type="protein sequence ID" value="CAM0147720.1"/>
    <property type="molecule type" value="Genomic_DNA"/>
</dbReference>
<dbReference type="FunFam" id="3.40.50.720:FF:000085">
    <property type="entry name" value="Dihydroflavonol reductase"/>
    <property type="match status" value="1"/>
</dbReference>
<dbReference type="EMBL" id="CAXIPR030002156">
    <property type="protein sequence ID" value="CAM0149401.1"/>
    <property type="molecule type" value="Genomic_DNA"/>
</dbReference>
<name>A0ABC9GYK2_9POAL</name>
<accession>A0ABC9GYK2</accession>
<sequence>MVAGAAAASETAAMSTVCVTGAGGFIASWLVHRLLSTGRYVVHGAVRDPSDPKHAHLKALGGAGERLRLFAADMLDPAAVAAAVAGCDGVFHVASPVPTSKPADPEREVVAPAVAGTRNVLAACRDAGVRRVVFVSSVAAVAVNPKCPAGVDLDEEWWSDEDFCRTIKGWYFLSKTLAERAALAYAEETRLDVVSVCPSWVLGPLLQSTVNNSSLTLIDYLRGGGDTADDKVKNVVDVRDVADALVLAYEAPAAKGRYICRAYPMSMAEIVDTIKRFHPNHSYPTNFVKVQDERMFTSKKLQALGWKYRTAEETFKDIVESYKAAGILN</sequence>
<dbReference type="PANTHER" id="PTHR10366:SF838">
    <property type="entry name" value="NAD-DEPENDENT EPIMERASE_DEHYDRATASE DOMAIN-CONTAINING PROTEIN"/>
    <property type="match status" value="1"/>
</dbReference>
<gene>
    <name evidence="3" type="ORF">URODEC1_LOCUS121116</name>
    <name evidence="4" type="ORF">URODEC1_LOCUS122588</name>
</gene>
<protein>
    <recommendedName>
        <fullName evidence="2">NAD-dependent epimerase/dehydratase domain-containing protein</fullName>
    </recommendedName>
</protein>
<comment type="caution">
    <text evidence="3">The sequence shown here is derived from an EMBL/GenBank/DDBJ whole genome shotgun (WGS) entry which is preliminary data.</text>
</comment>
<dbReference type="GO" id="GO:0016491">
    <property type="term" value="F:oxidoreductase activity"/>
    <property type="evidence" value="ECO:0007669"/>
    <property type="project" value="UniProtKB-KW"/>
</dbReference>
<dbReference type="AlphaFoldDB" id="A0ABC9GYK2"/>
<dbReference type="CDD" id="cd08958">
    <property type="entry name" value="FR_SDR_e"/>
    <property type="match status" value="1"/>
</dbReference>
<evidence type="ECO:0000313" key="3">
    <source>
        <dbReference type="EMBL" id="CAM0147720.1"/>
    </source>
</evidence>
<dbReference type="SUPFAM" id="SSF51735">
    <property type="entry name" value="NAD(P)-binding Rossmann-fold domains"/>
    <property type="match status" value="1"/>
</dbReference>
<evidence type="ECO:0000256" key="1">
    <source>
        <dbReference type="ARBA" id="ARBA00023002"/>
    </source>
</evidence>
<dbReference type="Gene3D" id="3.40.50.720">
    <property type="entry name" value="NAD(P)-binding Rossmann-like Domain"/>
    <property type="match status" value="1"/>
</dbReference>
<keyword evidence="5" id="KW-1185">Reference proteome</keyword>
<feature type="domain" description="NAD-dependent epimerase/dehydratase" evidence="2">
    <location>
        <begin position="17"/>
        <end position="255"/>
    </location>
</feature>
<dbReference type="InterPro" id="IPR001509">
    <property type="entry name" value="Epimerase_deHydtase"/>
</dbReference>
<dbReference type="InterPro" id="IPR036291">
    <property type="entry name" value="NAD(P)-bd_dom_sf"/>
</dbReference>
<keyword evidence="1" id="KW-0560">Oxidoreductase</keyword>
<organism evidence="3 5">
    <name type="scientific">Urochloa decumbens</name>
    <dbReference type="NCBI Taxonomy" id="240449"/>
    <lineage>
        <taxon>Eukaryota</taxon>
        <taxon>Viridiplantae</taxon>
        <taxon>Streptophyta</taxon>
        <taxon>Embryophyta</taxon>
        <taxon>Tracheophyta</taxon>
        <taxon>Spermatophyta</taxon>
        <taxon>Magnoliopsida</taxon>
        <taxon>Liliopsida</taxon>
        <taxon>Poales</taxon>
        <taxon>Poaceae</taxon>
        <taxon>PACMAD clade</taxon>
        <taxon>Panicoideae</taxon>
        <taxon>Panicodae</taxon>
        <taxon>Paniceae</taxon>
        <taxon>Melinidinae</taxon>
        <taxon>Urochloa</taxon>
    </lineage>
</organism>
<reference evidence="3 5" key="1">
    <citation type="submission" date="2024-10" db="EMBL/GenBank/DDBJ databases">
        <authorList>
            <person name="Ryan C."/>
        </authorList>
    </citation>
    <scope>NUCLEOTIDE SEQUENCE [LARGE SCALE GENOMIC DNA]</scope>
</reference>
<dbReference type="Proteomes" id="UP001497457">
    <property type="component" value="Unassembled WGS sequence"/>
</dbReference>
<dbReference type="Pfam" id="PF01370">
    <property type="entry name" value="Epimerase"/>
    <property type="match status" value="1"/>
</dbReference>
<dbReference type="InterPro" id="IPR050425">
    <property type="entry name" value="NAD(P)_dehydrat-like"/>
</dbReference>
<evidence type="ECO:0000313" key="4">
    <source>
        <dbReference type="EMBL" id="CAM0149401.1"/>
    </source>
</evidence>
<evidence type="ECO:0000259" key="2">
    <source>
        <dbReference type="Pfam" id="PF01370"/>
    </source>
</evidence>
<evidence type="ECO:0000313" key="5">
    <source>
        <dbReference type="Proteomes" id="UP001497457"/>
    </source>
</evidence>